<dbReference type="InterPro" id="IPR026794">
    <property type="entry name" value="ADISSP"/>
</dbReference>
<organism evidence="4 5">
    <name type="scientific">Chlorella vulgaris</name>
    <name type="common">Green alga</name>
    <dbReference type="NCBI Taxonomy" id="3077"/>
    <lineage>
        <taxon>Eukaryota</taxon>
        <taxon>Viridiplantae</taxon>
        <taxon>Chlorophyta</taxon>
        <taxon>core chlorophytes</taxon>
        <taxon>Trebouxiophyceae</taxon>
        <taxon>Chlorellales</taxon>
        <taxon>Chlorellaceae</taxon>
        <taxon>Chlorella clade</taxon>
        <taxon>Chlorella</taxon>
    </lineage>
</organism>
<comment type="similarity">
    <text evidence="1">Belongs to the ADISSP family.</text>
</comment>
<dbReference type="EMBL" id="SIDB01000002">
    <property type="protein sequence ID" value="KAI3435924.1"/>
    <property type="molecule type" value="Genomic_DNA"/>
</dbReference>
<gene>
    <name evidence="4" type="ORF">D9Q98_001982</name>
</gene>
<accession>A0A9D4TVF3</accession>
<dbReference type="Proteomes" id="UP001055712">
    <property type="component" value="Unassembled WGS sequence"/>
</dbReference>
<evidence type="ECO:0000313" key="5">
    <source>
        <dbReference type="Proteomes" id="UP001055712"/>
    </source>
</evidence>
<evidence type="ECO:0000313" key="4">
    <source>
        <dbReference type="EMBL" id="KAI3435924.1"/>
    </source>
</evidence>
<dbReference type="PANTHER" id="PTHR13287:SF2">
    <property type="entry name" value="ADIPOSE-SECRETED SIGNALING PROTEIN"/>
    <property type="match status" value="1"/>
</dbReference>
<dbReference type="AlphaFoldDB" id="A0A9D4TVF3"/>
<dbReference type="OrthoDB" id="10405331at2759"/>
<sequence length="163" mass="17138">MSRGSDVGKGVRFADSSIPSSIPPSTPATSAAVDCRLGFLLVGGVYASDLFTIDAPSSTHDDQLSEPQPEARGLTASNLSVGVEPGASSGQRRVVLRLWADREGPFEARFALGLPPDQEVQVHVTATVFNRKKGTPGLKPHVRCLGFSADTDTEASSDWPGFA</sequence>
<dbReference type="Pfam" id="PF15006">
    <property type="entry name" value="DUF4517"/>
    <property type="match status" value="1"/>
</dbReference>
<comment type="caution">
    <text evidence="4">The sequence shown here is derived from an EMBL/GenBank/DDBJ whole genome shotgun (WGS) entry which is preliminary data.</text>
</comment>
<evidence type="ECO:0000256" key="2">
    <source>
        <dbReference type="ARBA" id="ARBA00035300"/>
    </source>
</evidence>
<protein>
    <recommendedName>
        <fullName evidence="2">Adipose-secreted signaling protein</fullName>
    </recommendedName>
</protein>
<proteinExistence type="inferred from homology"/>
<feature type="region of interest" description="Disordered" evidence="3">
    <location>
        <begin position="1"/>
        <end position="27"/>
    </location>
</feature>
<feature type="region of interest" description="Disordered" evidence="3">
    <location>
        <begin position="57"/>
        <end position="88"/>
    </location>
</feature>
<reference evidence="4" key="1">
    <citation type="journal article" date="2019" name="Plant J.">
        <title>Chlorella vulgaris genome assembly and annotation reveals the molecular basis for metabolic acclimation to high light conditions.</title>
        <authorList>
            <person name="Cecchin M."/>
            <person name="Marcolungo L."/>
            <person name="Rossato M."/>
            <person name="Girolomoni L."/>
            <person name="Cosentino E."/>
            <person name="Cuine S."/>
            <person name="Li-Beisson Y."/>
            <person name="Delledonne M."/>
            <person name="Ballottari M."/>
        </authorList>
    </citation>
    <scope>NUCLEOTIDE SEQUENCE</scope>
    <source>
        <strain evidence="4">211/11P</strain>
    </source>
</reference>
<keyword evidence="5" id="KW-1185">Reference proteome</keyword>
<evidence type="ECO:0000256" key="3">
    <source>
        <dbReference type="SAM" id="MobiDB-lite"/>
    </source>
</evidence>
<dbReference type="PANTHER" id="PTHR13287">
    <property type="entry name" value="ADIPOSE-SECRETED SIGNALING PROTEIN"/>
    <property type="match status" value="1"/>
</dbReference>
<reference evidence="4" key="2">
    <citation type="submission" date="2020-11" db="EMBL/GenBank/DDBJ databases">
        <authorList>
            <person name="Cecchin M."/>
            <person name="Marcolungo L."/>
            <person name="Rossato M."/>
            <person name="Girolomoni L."/>
            <person name="Cosentino E."/>
            <person name="Cuine S."/>
            <person name="Li-Beisson Y."/>
            <person name="Delledonne M."/>
            <person name="Ballottari M."/>
        </authorList>
    </citation>
    <scope>NUCLEOTIDE SEQUENCE</scope>
    <source>
        <strain evidence="4">211/11P</strain>
        <tissue evidence="4">Whole cell</tissue>
    </source>
</reference>
<name>A0A9D4TVF3_CHLVU</name>
<evidence type="ECO:0000256" key="1">
    <source>
        <dbReference type="ARBA" id="ARBA00035018"/>
    </source>
</evidence>